<dbReference type="InterPro" id="IPR005135">
    <property type="entry name" value="Endo/exonuclease/phosphatase"/>
</dbReference>
<evidence type="ECO:0000259" key="1">
    <source>
        <dbReference type="Pfam" id="PF03372"/>
    </source>
</evidence>
<dbReference type="GeneID" id="130500139"/>
<dbReference type="GO" id="GO:0003824">
    <property type="term" value="F:catalytic activity"/>
    <property type="evidence" value="ECO:0007669"/>
    <property type="project" value="InterPro"/>
</dbReference>
<dbReference type="SUPFAM" id="SSF56219">
    <property type="entry name" value="DNase I-like"/>
    <property type="match status" value="1"/>
</dbReference>
<dbReference type="RefSeq" id="XP_056850846.1">
    <property type="nucleotide sequence ID" value="XM_056994866.1"/>
</dbReference>
<reference evidence="3" key="2">
    <citation type="submission" date="2025-08" db="UniProtKB">
        <authorList>
            <consortium name="RefSeq"/>
        </authorList>
    </citation>
    <scope>IDENTIFICATION</scope>
    <source>
        <tissue evidence="3">Leaf</tissue>
    </source>
</reference>
<evidence type="ECO:0000313" key="2">
    <source>
        <dbReference type="Proteomes" id="UP000504610"/>
    </source>
</evidence>
<evidence type="ECO:0000313" key="3">
    <source>
        <dbReference type="RefSeq" id="XP_056850846.1"/>
    </source>
</evidence>
<accession>A0A9W3CHB6</accession>
<dbReference type="PANTHER" id="PTHR33710">
    <property type="entry name" value="BNAC02G09200D PROTEIN"/>
    <property type="match status" value="1"/>
</dbReference>
<dbReference type="OrthoDB" id="1109962at2759"/>
<dbReference type="AlphaFoldDB" id="A0A9W3CHB6"/>
<sequence>MGSKWTISYLREIWQKHKPDFLFLSETKKDFEFVQGFQTHFGFDNLVTVDPIGTSGGLALYYNNEFQIQKLREQVWERLTRCGLSRSDPWFMIGDLNEITGNHEKEGGALRHPDSFVPFNNMIRNSGLLEFPAKGNKMSWQGRRGKGKGAFMVRCRLDRALANEEWHTLLPCSYTEYLGMVGSDHRPVVAYLEDKVIRKRGQFRFDKRWIGKEGFMESIAMGWAKDYGSDQVDIVKKISNCRHEIAKWRRNNPPTGKEKIGELQKALEDVQMDDSRTQEDIMEVSRKLQDAYKDEEEYWHQKSRNLWNTLGDHNTNFFHALTKQRRTRNRIVGLHDTHGNWITEDTGIEKVAVDYFEDLFNTTSPTDFEGFLEEIRPGITPQMNQRLLRQASEEEVRTALFMMHPEKAPGPDGMTALFFQHSWHVVKQDLVTMVNNFLISGELDSRLNMTNICVMSEIENLSSNADLRDSIGICGREIDLGQYSDSSGNVSWSANK</sequence>
<gene>
    <name evidence="3" type="primary">LOC130500139</name>
</gene>
<proteinExistence type="predicted"/>
<keyword evidence="2" id="KW-1185">Reference proteome</keyword>
<protein>
    <submittedName>
        <fullName evidence="3">Uncharacterized protein LOC130500139</fullName>
    </submittedName>
</protein>
<feature type="domain" description="Endonuclease/exonuclease/phosphatase" evidence="1">
    <location>
        <begin position="9"/>
        <end position="185"/>
    </location>
</feature>
<name>A0A9W3CHB6_RAPSA</name>
<organism evidence="2 3">
    <name type="scientific">Raphanus sativus</name>
    <name type="common">Radish</name>
    <name type="synonym">Raphanus raphanistrum var. sativus</name>
    <dbReference type="NCBI Taxonomy" id="3726"/>
    <lineage>
        <taxon>Eukaryota</taxon>
        <taxon>Viridiplantae</taxon>
        <taxon>Streptophyta</taxon>
        <taxon>Embryophyta</taxon>
        <taxon>Tracheophyta</taxon>
        <taxon>Spermatophyta</taxon>
        <taxon>Magnoliopsida</taxon>
        <taxon>eudicotyledons</taxon>
        <taxon>Gunneridae</taxon>
        <taxon>Pentapetalae</taxon>
        <taxon>rosids</taxon>
        <taxon>malvids</taxon>
        <taxon>Brassicales</taxon>
        <taxon>Brassicaceae</taxon>
        <taxon>Brassiceae</taxon>
        <taxon>Raphanus</taxon>
    </lineage>
</organism>
<dbReference type="PANTHER" id="PTHR33710:SF62">
    <property type="entry name" value="DUF4283 DOMAIN PROTEIN"/>
    <property type="match status" value="1"/>
</dbReference>
<dbReference type="Proteomes" id="UP000504610">
    <property type="component" value="Chromosome 9"/>
</dbReference>
<dbReference type="Pfam" id="PF03372">
    <property type="entry name" value="Exo_endo_phos"/>
    <property type="match status" value="1"/>
</dbReference>
<dbReference type="Gene3D" id="3.60.10.10">
    <property type="entry name" value="Endonuclease/exonuclease/phosphatase"/>
    <property type="match status" value="1"/>
</dbReference>
<dbReference type="InterPro" id="IPR036691">
    <property type="entry name" value="Endo/exonu/phosph_ase_sf"/>
</dbReference>
<reference evidence="2" key="1">
    <citation type="journal article" date="2019" name="Database">
        <title>The radish genome database (RadishGD): an integrated information resource for radish genomics.</title>
        <authorList>
            <person name="Yu H.J."/>
            <person name="Baek S."/>
            <person name="Lee Y.J."/>
            <person name="Cho A."/>
            <person name="Mun J.H."/>
        </authorList>
    </citation>
    <scope>NUCLEOTIDE SEQUENCE [LARGE SCALE GENOMIC DNA]</scope>
    <source>
        <strain evidence="2">cv. WK10039</strain>
    </source>
</reference>
<dbReference type="KEGG" id="rsz:130500139"/>